<dbReference type="InterPro" id="IPR037673">
    <property type="entry name" value="MSC/AndL"/>
</dbReference>
<dbReference type="NCBIfam" id="TIGR00220">
    <property type="entry name" value="mscL"/>
    <property type="match status" value="1"/>
</dbReference>
<comment type="function">
    <text evidence="10">Channel that opens in response to stretch forces in the membrane lipid bilayer. May participate in the regulation of osmotic pressure changes within the cell.</text>
</comment>
<evidence type="ECO:0000313" key="12">
    <source>
        <dbReference type="EMBL" id="MBM6704356.1"/>
    </source>
</evidence>
<keyword evidence="9 10" id="KW-0407">Ion channel</keyword>
<evidence type="ECO:0000256" key="6">
    <source>
        <dbReference type="ARBA" id="ARBA00022989"/>
    </source>
</evidence>
<keyword evidence="3 10" id="KW-0813">Transport</keyword>
<evidence type="ECO:0000256" key="8">
    <source>
        <dbReference type="ARBA" id="ARBA00023136"/>
    </source>
</evidence>
<dbReference type="Pfam" id="PF01741">
    <property type="entry name" value="MscL"/>
    <property type="match status" value="1"/>
</dbReference>
<evidence type="ECO:0000256" key="2">
    <source>
        <dbReference type="ARBA" id="ARBA00007254"/>
    </source>
</evidence>
<comment type="subunit">
    <text evidence="10">Homopentamer.</text>
</comment>
<dbReference type="InterPro" id="IPR019823">
    <property type="entry name" value="Mechanosensitive_channel_CS"/>
</dbReference>
<comment type="similarity">
    <text evidence="2 10">Belongs to the MscL family.</text>
</comment>
<dbReference type="HAMAP" id="MF_00115">
    <property type="entry name" value="MscL"/>
    <property type="match status" value="1"/>
</dbReference>
<dbReference type="PANTHER" id="PTHR30266">
    <property type="entry name" value="MECHANOSENSITIVE CHANNEL MSCL"/>
    <property type="match status" value="1"/>
</dbReference>
<gene>
    <name evidence="10 12" type="primary">mscL</name>
    <name evidence="12" type="ORF">H6A60_07650</name>
</gene>
<organism evidence="12 13">
    <name type="scientific">Sutterella massiliensis</name>
    <dbReference type="NCBI Taxonomy" id="1816689"/>
    <lineage>
        <taxon>Bacteria</taxon>
        <taxon>Pseudomonadati</taxon>
        <taxon>Pseudomonadota</taxon>
        <taxon>Betaproteobacteria</taxon>
        <taxon>Burkholderiales</taxon>
        <taxon>Sutterellaceae</taxon>
        <taxon>Sutterella</taxon>
    </lineage>
</organism>
<feature type="transmembrane region" description="Helical" evidence="10">
    <location>
        <begin position="84"/>
        <end position="108"/>
    </location>
</feature>
<dbReference type="PRINTS" id="PR01264">
    <property type="entry name" value="MECHCHANNEL"/>
</dbReference>
<evidence type="ECO:0000256" key="3">
    <source>
        <dbReference type="ARBA" id="ARBA00022448"/>
    </source>
</evidence>
<evidence type="ECO:0000256" key="9">
    <source>
        <dbReference type="ARBA" id="ARBA00023303"/>
    </source>
</evidence>
<dbReference type="InterPro" id="IPR001185">
    <property type="entry name" value="MS_channel"/>
</dbReference>
<evidence type="ECO:0000256" key="1">
    <source>
        <dbReference type="ARBA" id="ARBA00004651"/>
    </source>
</evidence>
<sequence length="191" mass="20532">MRKFLSEFQAFISRGNVLDLAVAVIIGAAFSKIVDSLVKDIVNPILGVLVGRPDFTNLFIVLKPVEGYTGPNTYEALVKAGATVFGYGAFLTAVIQFLLLAFAVFWLIKIVMTARAKIAETAEKLLSDEKTAALEAEKAKAEEKAKEKAAEAEKKAKEDAAQAAIQAAAKKSDAETVALLTEIRDLLKKTA</sequence>
<evidence type="ECO:0000256" key="11">
    <source>
        <dbReference type="SAM" id="Coils"/>
    </source>
</evidence>
<keyword evidence="11" id="KW-0175">Coiled coil</keyword>
<proteinExistence type="inferred from homology"/>
<dbReference type="Proteomes" id="UP000715095">
    <property type="component" value="Unassembled WGS sequence"/>
</dbReference>
<keyword evidence="10" id="KW-0997">Cell inner membrane</keyword>
<dbReference type="EMBL" id="JACJJC010000011">
    <property type="protein sequence ID" value="MBM6704356.1"/>
    <property type="molecule type" value="Genomic_DNA"/>
</dbReference>
<evidence type="ECO:0000256" key="7">
    <source>
        <dbReference type="ARBA" id="ARBA00023065"/>
    </source>
</evidence>
<name>A0ABS2DSM9_9BURK</name>
<dbReference type="Gene3D" id="1.10.1200.120">
    <property type="entry name" value="Large-conductance mechanosensitive channel, MscL, domain 1"/>
    <property type="match status" value="1"/>
</dbReference>
<keyword evidence="5 10" id="KW-0812">Transmembrane</keyword>
<feature type="coiled-coil region" evidence="11">
    <location>
        <begin position="131"/>
        <end position="162"/>
    </location>
</feature>
<comment type="caution">
    <text evidence="12">The sequence shown here is derived from an EMBL/GenBank/DDBJ whole genome shotgun (WGS) entry which is preliminary data.</text>
</comment>
<keyword evidence="13" id="KW-1185">Reference proteome</keyword>
<dbReference type="PROSITE" id="PS01327">
    <property type="entry name" value="MSCL"/>
    <property type="match status" value="1"/>
</dbReference>
<dbReference type="PANTHER" id="PTHR30266:SF2">
    <property type="entry name" value="LARGE-CONDUCTANCE MECHANOSENSITIVE CHANNEL"/>
    <property type="match status" value="1"/>
</dbReference>
<evidence type="ECO:0000256" key="4">
    <source>
        <dbReference type="ARBA" id="ARBA00022475"/>
    </source>
</evidence>
<accession>A0ABS2DSM9</accession>
<keyword evidence="6 10" id="KW-1133">Transmembrane helix</keyword>
<dbReference type="RefSeq" id="WP_205103053.1">
    <property type="nucleotide sequence ID" value="NZ_JACJJC010000011.1"/>
</dbReference>
<evidence type="ECO:0000313" key="13">
    <source>
        <dbReference type="Proteomes" id="UP000715095"/>
    </source>
</evidence>
<feature type="transmembrane region" description="Helical" evidence="10">
    <location>
        <begin position="12"/>
        <end position="30"/>
    </location>
</feature>
<keyword evidence="7 10" id="KW-0406">Ion transport</keyword>
<dbReference type="SUPFAM" id="SSF81330">
    <property type="entry name" value="Gated mechanosensitive channel"/>
    <property type="match status" value="1"/>
</dbReference>
<keyword evidence="8 10" id="KW-0472">Membrane</keyword>
<evidence type="ECO:0000256" key="10">
    <source>
        <dbReference type="HAMAP-Rule" id="MF_00115"/>
    </source>
</evidence>
<evidence type="ECO:0000256" key="5">
    <source>
        <dbReference type="ARBA" id="ARBA00022692"/>
    </source>
</evidence>
<comment type="subcellular location">
    <subcellularLocation>
        <location evidence="10">Cell inner membrane</location>
        <topology evidence="10">Multi-pass membrane protein</topology>
    </subcellularLocation>
    <subcellularLocation>
        <location evidence="1">Cell membrane</location>
        <topology evidence="1">Multi-pass membrane protein</topology>
    </subcellularLocation>
</comment>
<dbReference type="InterPro" id="IPR036019">
    <property type="entry name" value="MscL_channel"/>
</dbReference>
<reference evidence="12 13" key="1">
    <citation type="journal article" date="2021" name="Sci. Rep.">
        <title>The distribution of antibiotic resistance genes in chicken gut microbiota commensals.</title>
        <authorList>
            <person name="Juricova H."/>
            <person name="Matiasovicova J."/>
            <person name="Kubasova T."/>
            <person name="Cejkova D."/>
            <person name="Rychlik I."/>
        </authorList>
    </citation>
    <scope>NUCLEOTIDE SEQUENCE [LARGE SCALE GENOMIC DNA]</scope>
    <source>
        <strain evidence="12 13">An829</strain>
    </source>
</reference>
<keyword evidence="4 10" id="KW-1003">Cell membrane</keyword>
<protein>
    <recommendedName>
        <fullName evidence="10">Large-conductance mechanosensitive channel</fullName>
    </recommendedName>
</protein>